<evidence type="ECO:0000313" key="4">
    <source>
        <dbReference type="EMBL" id="AQS52450.1"/>
    </source>
</evidence>
<dbReference type="Pfam" id="PF04397">
    <property type="entry name" value="LytTR"/>
    <property type="match status" value="1"/>
</dbReference>
<dbReference type="InterPro" id="IPR046947">
    <property type="entry name" value="LytR-like"/>
</dbReference>
<dbReference type="PROSITE" id="PS50930">
    <property type="entry name" value="HTH_LYTTR"/>
    <property type="match status" value="1"/>
</dbReference>
<sequence length="235" mass="27373">MKVLIVDDEPLARSELHYLIAKNERIKDIYEAETITEALERMLQFQIDVLFLDIHLMDESGIDLAEKLKKFSNPPAIVFATAYDEYAVKAFELNATDYILKPFDNERVQAAIEKVAQKRLSITKPETIVVPCDERIYLLKPESIVAISVDNNKTTLYTGNESYLTQETLTHWQQNLSDDQFMKVHRSFLINIDEIKEIQPWFNHTYQLTMTNQVKVPVSRSYLKQFRKRVGISPE</sequence>
<keyword evidence="1" id="KW-0597">Phosphoprotein</keyword>
<feature type="modified residue" description="4-aspartylphosphate" evidence="1">
    <location>
        <position position="53"/>
    </location>
</feature>
<feature type="domain" description="HTH LytTR-type" evidence="3">
    <location>
        <begin position="128"/>
        <end position="232"/>
    </location>
</feature>
<dbReference type="KEGG" id="jda:BW727_100040"/>
<dbReference type="SMART" id="SM00850">
    <property type="entry name" value="LytTR"/>
    <property type="match status" value="1"/>
</dbReference>
<dbReference type="Proteomes" id="UP000188993">
    <property type="component" value="Chromosome"/>
</dbReference>
<evidence type="ECO:0000256" key="1">
    <source>
        <dbReference type="PROSITE-ProRule" id="PRU00169"/>
    </source>
</evidence>
<organism evidence="4 5">
    <name type="scientific">Jeotgalibaca dankookensis</name>
    <dbReference type="NCBI Taxonomy" id="708126"/>
    <lineage>
        <taxon>Bacteria</taxon>
        <taxon>Bacillati</taxon>
        <taxon>Bacillota</taxon>
        <taxon>Bacilli</taxon>
        <taxon>Lactobacillales</taxon>
        <taxon>Carnobacteriaceae</taxon>
        <taxon>Jeotgalibaca</taxon>
    </lineage>
</organism>
<dbReference type="STRING" id="708126.BW727_100040"/>
<keyword evidence="5" id="KW-1185">Reference proteome</keyword>
<name>A0A1S6ILN1_9LACT</name>
<dbReference type="EMBL" id="CP019728">
    <property type="protein sequence ID" value="AQS52450.1"/>
    <property type="molecule type" value="Genomic_DNA"/>
</dbReference>
<dbReference type="Gene3D" id="2.20.25.10">
    <property type="match status" value="1"/>
</dbReference>
<protein>
    <submittedName>
        <fullName evidence="4">Sensory transduction protein LytR</fullName>
    </submittedName>
</protein>
<feature type="domain" description="Response regulatory" evidence="2">
    <location>
        <begin position="2"/>
        <end position="116"/>
    </location>
</feature>
<evidence type="ECO:0000259" key="2">
    <source>
        <dbReference type="PROSITE" id="PS50110"/>
    </source>
</evidence>
<dbReference type="SMART" id="SM00448">
    <property type="entry name" value="REC"/>
    <property type="match status" value="1"/>
</dbReference>
<evidence type="ECO:0000313" key="5">
    <source>
        <dbReference type="Proteomes" id="UP000188993"/>
    </source>
</evidence>
<dbReference type="OrthoDB" id="9809318at2"/>
<dbReference type="PANTHER" id="PTHR37299">
    <property type="entry name" value="TRANSCRIPTIONAL REGULATOR-RELATED"/>
    <property type="match status" value="1"/>
</dbReference>
<dbReference type="RefSeq" id="WP_062471404.1">
    <property type="nucleotide sequence ID" value="NZ_BBYN01000029.1"/>
</dbReference>
<dbReference type="GO" id="GO:0000156">
    <property type="term" value="F:phosphorelay response regulator activity"/>
    <property type="evidence" value="ECO:0007669"/>
    <property type="project" value="InterPro"/>
</dbReference>
<dbReference type="Pfam" id="PF00072">
    <property type="entry name" value="Response_reg"/>
    <property type="match status" value="1"/>
</dbReference>
<gene>
    <name evidence="4" type="primary">lytR_1</name>
    <name evidence="4" type="ORF">BW727_100040</name>
</gene>
<dbReference type="InterPro" id="IPR001789">
    <property type="entry name" value="Sig_transdc_resp-reg_receiver"/>
</dbReference>
<evidence type="ECO:0000259" key="3">
    <source>
        <dbReference type="PROSITE" id="PS50930"/>
    </source>
</evidence>
<reference evidence="4 5" key="1">
    <citation type="journal article" date="2014" name="Int. J. Syst. Evol. Microbiol.">
        <title>Jeotgalibaca dankookensis gen. nov., sp. nov., a member of the family Carnobacteriaceae, isolated from seujeot (Korean traditional food).</title>
        <authorList>
            <person name="Lee D.G."/>
            <person name="Trujillo M.E."/>
            <person name="Kang H."/>
            <person name="Ahn T.Y."/>
        </authorList>
    </citation>
    <scope>NUCLEOTIDE SEQUENCE [LARGE SCALE GENOMIC DNA]</scope>
    <source>
        <strain evidence="4 5">EX-07</strain>
    </source>
</reference>
<dbReference type="PROSITE" id="PS50110">
    <property type="entry name" value="RESPONSE_REGULATORY"/>
    <property type="match status" value="1"/>
</dbReference>
<proteinExistence type="predicted"/>
<dbReference type="Gene3D" id="3.40.50.2300">
    <property type="match status" value="1"/>
</dbReference>
<dbReference type="AlphaFoldDB" id="A0A1S6ILN1"/>
<dbReference type="CDD" id="cd17532">
    <property type="entry name" value="REC_LytTR_AlgR-like"/>
    <property type="match status" value="1"/>
</dbReference>
<accession>A0A1S6ILN1</accession>
<dbReference type="PANTHER" id="PTHR37299:SF1">
    <property type="entry name" value="STAGE 0 SPORULATION PROTEIN A HOMOLOG"/>
    <property type="match status" value="1"/>
</dbReference>
<dbReference type="InterPro" id="IPR011006">
    <property type="entry name" value="CheY-like_superfamily"/>
</dbReference>
<dbReference type="SUPFAM" id="SSF52172">
    <property type="entry name" value="CheY-like"/>
    <property type="match status" value="1"/>
</dbReference>
<dbReference type="GO" id="GO:0003677">
    <property type="term" value="F:DNA binding"/>
    <property type="evidence" value="ECO:0007669"/>
    <property type="project" value="InterPro"/>
</dbReference>
<dbReference type="InterPro" id="IPR007492">
    <property type="entry name" value="LytTR_DNA-bd_dom"/>
</dbReference>
<dbReference type="Gene3D" id="2.40.50.40">
    <property type="match status" value="1"/>
</dbReference>